<evidence type="ECO:0000313" key="12">
    <source>
        <dbReference type="EMBL" id="RDK08026.1"/>
    </source>
</evidence>
<sequence>MKSDRIDQPKGFVDSNWRSATGTGRGRVSPWVMVAVVLVLAGLGWLAWRTWLAPRPAPKPPAVVVVSTVAVQQGDVPLQVSANGNVTALSTVEVRPQVSSTVRTVHIKEGQTVRPGDLLFSLDTRMDEANLAKAQAQLLRDQADLADARRTLARSQELVQRNFISKSALDTAQAKVDGFAATVRADQAAIEASRVAVSYGAIRATISGRTGVINAFPGSLVLPNSTQPMVIIAQVQPIAVTFTLPERQLGALREALRAGPVQVTALPNDGSKAPVTGKISFVDNTVDPQYGTIRVKAQFDNDEQRLWPGTYANVSAVVQTLKGALSVPPQAVVTGPEGRFVYVVQPDSKVARVPVQVVTTTATAAVVEGVQAGARVVVEGTQNLRPGALVREAPAVGASGAAARPATATAGH</sequence>
<proteinExistence type="inferred from homology"/>
<evidence type="ECO:0000259" key="8">
    <source>
        <dbReference type="Pfam" id="PF25876"/>
    </source>
</evidence>
<dbReference type="Gene3D" id="2.40.420.20">
    <property type="match status" value="1"/>
</dbReference>
<dbReference type="PANTHER" id="PTHR30469:SF36">
    <property type="entry name" value="BLL3903 PROTEIN"/>
    <property type="match status" value="1"/>
</dbReference>
<evidence type="ECO:0000256" key="1">
    <source>
        <dbReference type="ARBA" id="ARBA00004236"/>
    </source>
</evidence>
<keyword evidence="4" id="KW-1003">Cell membrane</keyword>
<dbReference type="Gene3D" id="2.40.50.100">
    <property type="match status" value="1"/>
</dbReference>
<dbReference type="GO" id="GO:1990281">
    <property type="term" value="C:efflux pump complex"/>
    <property type="evidence" value="ECO:0007669"/>
    <property type="project" value="TreeGrafter"/>
</dbReference>
<accession>A0A370NQX7</accession>
<feature type="domain" description="Multidrug resistance protein MdtA-like C-terminal permuted SH3" evidence="11">
    <location>
        <begin position="324"/>
        <end position="382"/>
    </location>
</feature>
<comment type="subcellular location">
    <subcellularLocation>
        <location evidence="1">Cell membrane</location>
    </subcellularLocation>
</comment>
<dbReference type="EMBL" id="QKWJ01000031">
    <property type="protein sequence ID" value="RDK08026.1"/>
    <property type="molecule type" value="Genomic_DNA"/>
</dbReference>
<dbReference type="AlphaFoldDB" id="A0A370NQX7"/>
<evidence type="ECO:0000256" key="3">
    <source>
        <dbReference type="ARBA" id="ARBA00022448"/>
    </source>
</evidence>
<comment type="similarity">
    <text evidence="2">Belongs to the membrane fusion protein (MFP) (TC 8.A.1) family.</text>
</comment>
<dbReference type="InterPro" id="IPR058624">
    <property type="entry name" value="MdtA-like_HH"/>
</dbReference>
<dbReference type="InterPro" id="IPR006143">
    <property type="entry name" value="RND_pump_MFP"/>
</dbReference>
<feature type="domain" description="Multidrug resistance protein MdtA-like barrel-sandwich hybrid" evidence="9">
    <location>
        <begin position="91"/>
        <end position="232"/>
    </location>
</feature>
<evidence type="ECO:0000256" key="4">
    <source>
        <dbReference type="ARBA" id="ARBA00022475"/>
    </source>
</evidence>
<evidence type="ECO:0000259" key="9">
    <source>
        <dbReference type="Pfam" id="PF25917"/>
    </source>
</evidence>
<feature type="domain" description="Multidrug resistance protein MdtA-like alpha-helical hairpin" evidence="8">
    <location>
        <begin position="131"/>
        <end position="199"/>
    </location>
</feature>
<organism evidence="12 13">
    <name type="scientific">Cupriavidus lacunae</name>
    <dbReference type="NCBI Taxonomy" id="2666307"/>
    <lineage>
        <taxon>Bacteria</taxon>
        <taxon>Pseudomonadati</taxon>
        <taxon>Pseudomonadota</taxon>
        <taxon>Betaproteobacteria</taxon>
        <taxon>Burkholderiales</taxon>
        <taxon>Burkholderiaceae</taxon>
        <taxon>Cupriavidus</taxon>
    </lineage>
</organism>
<dbReference type="Pfam" id="PF25917">
    <property type="entry name" value="BSH_RND"/>
    <property type="match status" value="1"/>
</dbReference>
<dbReference type="Pfam" id="PF25876">
    <property type="entry name" value="HH_MFP_RND"/>
    <property type="match status" value="1"/>
</dbReference>
<dbReference type="InterPro" id="IPR058625">
    <property type="entry name" value="MdtA-like_BSH"/>
</dbReference>
<evidence type="ECO:0000256" key="6">
    <source>
        <dbReference type="ARBA" id="ARBA00023136"/>
    </source>
</evidence>
<dbReference type="Gene3D" id="2.40.30.170">
    <property type="match status" value="1"/>
</dbReference>
<dbReference type="Proteomes" id="UP000255165">
    <property type="component" value="Unassembled WGS sequence"/>
</dbReference>
<keyword evidence="7" id="KW-0812">Transmembrane</keyword>
<dbReference type="NCBIfam" id="TIGR01730">
    <property type="entry name" value="RND_mfp"/>
    <property type="match status" value="1"/>
</dbReference>
<dbReference type="Pfam" id="PF25967">
    <property type="entry name" value="RND-MFP_C"/>
    <property type="match status" value="1"/>
</dbReference>
<evidence type="ECO:0000313" key="13">
    <source>
        <dbReference type="Proteomes" id="UP000255165"/>
    </source>
</evidence>
<dbReference type="InterPro" id="IPR058627">
    <property type="entry name" value="MdtA-like_C"/>
</dbReference>
<feature type="transmembrane region" description="Helical" evidence="7">
    <location>
        <begin position="28"/>
        <end position="48"/>
    </location>
</feature>
<gene>
    <name evidence="12" type="ORF">DN412_22595</name>
</gene>
<dbReference type="Pfam" id="PF25944">
    <property type="entry name" value="Beta-barrel_RND"/>
    <property type="match status" value="1"/>
</dbReference>
<keyword evidence="7" id="KW-1133">Transmembrane helix</keyword>
<feature type="domain" description="Multidrug resistance protein MdtA-like beta-barrel" evidence="10">
    <location>
        <begin position="237"/>
        <end position="316"/>
    </location>
</feature>
<evidence type="ECO:0000259" key="11">
    <source>
        <dbReference type="Pfam" id="PF25967"/>
    </source>
</evidence>
<keyword evidence="3" id="KW-0813">Transport</keyword>
<dbReference type="RefSeq" id="WP_115213629.1">
    <property type="nucleotide sequence ID" value="NZ_QKWJ01000031.1"/>
</dbReference>
<dbReference type="PANTHER" id="PTHR30469">
    <property type="entry name" value="MULTIDRUG RESISTANCE PROTEIN MDTA"/>
    <property type="match status" value="1"/>
</dbReference>
<reference evidence="13" key="1">
    <citation type="submission" date="2018-06" db="EMBL/GenBank/DDBJ databases">
        <authorList>
            <person name="Feng T."/>
            <person name="Jeon C.O."/>
        </authorList>
    </citation>
    <scope>NUCLEOTIDE SEQUENCE [LARGE SCALE GENOMIC DNA]</scope>
    <source>
        <strain evidence="13">S23</strain>
    </source>
</reference>
<keyword evidence="5" id="KW-0997">Cell inner membrane</keyword>
<evidence type="ECO:0000256" key="5">
    <source>
        <dbReference type="ARBA" id="ARBA00022519"/>
    </source>
</evidence>
<keyword evidence="13" id="KW-1185">Reference proteome</keyword>
<dbReference type="InterPro" id="IPR058626">
    <property type="entry name" value="MdtA-like_b-barrel"/>
</dbReference>
<evidence type="ECO:0000256" key="7">
    <source>
        <dbReference type="SAM" id="Phobius"/>
    </source>
</evidence>
<dbReference type="SUPFAM" id="SSF111369">
    <property type="entry name" value="HlyD-like secretion proteins"/>
    <property type="match status" value="1"/>
</dbReference>
<evidence type="ECO:0000259" key="10">
    <source>
        <dbReference type="Pfam" id="PF25944"/>
    </source>
</evidence>
<dbReference type="Gene3D" id="1.10.287.470">
    <property type="entry name" value="Helix hairpin bin"/>
    <property type="match status" value="1"/>
</dbReference>
<evidence type="ECO:0000256" key="2">
    <source>
        <dbReference type="ARBA" id="ARBA00009477"/>
    </source>
</evidence>
<protein>
    <submittedName>
        <fullName evidence="12">Efflux RND transporter periplasmic adaptor subunit</fullName>
    </submittedName>
</protein>
<name>A0A370NQX7_9BURK</name>
<keyword evidence="6 7" id="KW-0472">Membrane</keyword>
<dbReference type="GO" id="GO:0015562">
    <property type="term" value="F:efflux transmembrane transporter activity"/>
    <property type="evidence" value="ECO:0007669"/>
    <property type="project" value="TreeGrafter"/>
</dbReference>
<comment type="caution">
    <text evidence="12">The sequence shown here is derived from an EMBL/GenBank/DDBJ whole genome shotgun (WGS) entry which is preliminary data.</text>
</comment>